<dbReference type="SUPFAM" id="SSF74982">
    <property type="entry name" value="Small protein B (SmpB)"/>
    <property type="match status" value="1"/>
</dbReference>
<dbReference type="GO" id="GO:0070930">
    <property type="term" value="P:trans-translation-dependent protein tagging"/>
    <property type="evidence" value="ECO:0007669"/>
    <property type="project" value="TreeGrafter"/>
</dbReference>
<sequence>ELWLIGFHITQYANQNTFEIYNPIRDRKLLLHKKQIKKLIDKTQQKGLTLVPLKIYFTRGYAKLELGIGKGKKTHDKREDLKEKAMKREIDQAMKRG</sequence>
<dbReference type="GO" id="GO:0005829">
    <property type="term" value="C:cytosol"/>
    <property type="evidence" value="ECO:0007669"/>
    <property type="project" value="TreeGrafter"/>
</dbReference>
<proteinExistence type="inferred from homology"/>
<protein>
    <submittedName>
        <fullName evidence="3">TmRNA-binding protein SmpB</fullName>
    </submittedName>
</protein>
<name>A0A3B1BJG6_9ZZZZ</name>
<gene>
    <name evidence="3" type="ORF">MNBD_NITROSPINAE02-460</name>
</gene>
<dbReference type="AlphaFoldDB" id="A0A3B1BJG6"/>
<dbReference type="PANTHER" id="PTHR30308:SF2">
    <property type="entry name" value="SSRA-BINDING PROTEIN"/>
    <property type="match status" value="1"/>
</dbReference>
<dbReference type="InterPro" id="IPR000037">
    <property type="entry name" value="SsrA-bd_prot"/>
</dbReference>
<dbReference type="EMBL" id="UOGE01000032">
    <property type="protein sequence ID" value="VAX18119.1"/>
    <property type="molecule type" value="Genomic_DNA"/>
</dbReference>
<reference evidence="3" key="1">
    <citation type="submission" date="2018-06" db="EMBL/GenBank/DDBJ databases">
        <authorList>
            <person name="Zhirakovskaya E."/>
        </authorList>
    </citation>
    <scope>NUCLEOTIDE SEQUENCE</scope>
</reference>
<dbReference type="InterPro" id="IPR023620">
    <property type="entry name" value="SmpB"/>
</dbReference>
<dbReference type="PANTHER" id="PTHR30308">
    <property type="entry name" value="TMRNA-BINDING COMPONENT OF TRANS-TRANSLATION TAGGING COMPLEX"/>
    <property type="match status" value="1"/>
</dbReference>
<dbReference type="HAMAP" id="MF_00023">
    <property type="entry name" value="SmpB"/>
    <property type="match status" value="1"/>
</dbReference>
<keyword evidence="2" id="KW-0694">RNA-binding</keyword>
<feature type="non-terminal residue" evidence="3">
    <location>
        <position position="1"/>
    </location>
</feature>
<keyword evidence="1" id="KW-0963">Cytoplasm</keyword>
<dbReference type="Pfam" id="PF01668">
    <property type="entry name" value="SmpB"/>
    <property type="match status" value="1"/>
</dbReference>
<dbReference type="Gene3D" id="2.40.280.10">
    <property type="match status" value="1"/>
</dbReference>
<organism evidence="3">
    <name type="scientific">hydrothermal vent metagenome</name>
    <dbReference type="NCBI Taxonomy" id="652676"/>
    <lineage>
        <taxon>unclassified sequences</taxon>
        <taxon>metagenomes</taxon>
        <taxon>ecological metagenomes</taxon>
    </lineage>
</organism>
<accession>A0A3B1BJG6</accession>
<evidence type="ECO:0000313" key="3">
    <source>
        <dbReference type="EMBL" id="VAX18119.1"/>
    </source>
</evidence>
<evidence type="ECO:0000256" key="1">
    <source>
        <dbReference type="ARBA" id="ARBA00022490"/>
    </source>
</evidence>
<evidence type="ECO:0000256" key="2">
    <source>
        <dbReference type="ARBA" id="ARBA00022884"/>
    </source>
</evidence>
<dbReference type="GO" id="GO:0003723">
    <property type="term" value="F:RNA binding"/>
    <property type="evidence" value="ECO:0007669"/>
    <property type="project" value="UniProtKB-KW"/>
</dbReference>